<dbReference type="InterPro" id="IPR033940">
    <property type="entry name" value="IPMI_Swivel"/>
</dbReference>
<accession>A0A2M6YT67</accession>
<name>A0A2M6YT67_9BACT</name>
<dbReference type="Proteomes" id="UP000230184">
    <property type="component" value="Unassembled WGS sequence"/>
</dbReference>
<dbReference type="EMBL" id="PEWY01000129">
    <property type="protein sequence ID" value="PIU36710.1"/>
    <property type="molecule type" value="Genomic_DNA"/>
</dbReference>
<comment type="caution">
    <text evidence="4">The sequence shown here is derived from an EMBL/GenBank/DDBJ whole genome shotgun (WGS) entry which is preliminary data.</text>
</comment>
<sequence length="164" mass="18260">MNWIFGNNINTDLITPGRYNITTDAKELSKIAFIEHRPEFAKTVKKGDFIIAGNNFGCGSSRETAVTALKACGIKAVIAKSFARIFYRNCIDQGLLSILAPTDNINENDKLKIDIEKQLVLNITKKKEIKAVIPPLMIKLYESSGIIPYLKKNGLGSLKKLFEI</sequence>
<dbReference type="Gene3D" id="3.20.19.10">
    <property type="entry name" value="Aconitase, domain 4"/>
    <property type="match status" value="1"/>
</dbReference>
<evidence type="ECO:0000259" key="3">
    <source>
        <dbReference type="Pfam" id="PF00694"/>
    </source>
</evidence>
<dbReference type="InterPro" id="IPR011827">
    <property type="entry name" value="LeuD_type2/HacB/DmdB"/>
</dbReference>
<organism evidence="4 5">
    <name type="scientific">Candidatus Roizmanbacteria bacterium CG07_land_8_20_14_0_80_34_15</name>
    <dbReference type="NCBI Taxonomy" id="1974849"/>
    <lineage>
        <taxon>Bacteria</taxon>
        <taxon>Candidatus Roizmaniibacteriota</taxon>
    </lineage>
</organism>
<protein>
    <submittedName>
        <fullName evidence="4">3-isopropylmalate dehydratase</fullName>
    </submittedName>
</protein>
<dbReference type="PANTHER" id="PTHR43345:SF2">
    <property type="entry name" value="3-ISOPROPYLMALATE DEHYDRATASE SMALL SUBUNIT 1"/>
    <property type="match status" value="1"/>
</dbReference>
<dbReference type="NCBIfam" id="TIGR02087">
    <property type="entry name" value="LEUD_arch"/>
    <property type="match status" value="1"/>
</dbReference>
<feature type="domain" description="Aconitase A/isopropylmalate dehydratase small subunit swivel" evidence="3">
    <location>
        <begin position="9"/>
        <end position="99"/>
    </location>
</feature>
<dbReference type="InterPro" id="IPR015928">
    <property type="entry name" value="Aconitase/3IPM_dehydase_swvl"/>
</dbReference>
<evidence type="ECO:0000313" key="4">
    <source>
        <dbReference type="EMBL" id="PIU36710.1"/>
    </source>
</evidence>
<proteinExistence type="inferred from homology"/>
<dbReference type="Pfam" id="PF00694">
    <property type="entry name" value="Aconitase_C"/>
    <property type="match status" value="1"/>
</dbReference>
<evidence type="ECO:0000256" key="2">
    <source>
        <dbReference type="ARBA" id="ARBA00023239"/>
    </source>
</evidence>
<reference evidence="5" key="1">
    <citation type="submission" date="2017-09" db="EMBL/GenBank/DDBJ databases">
        <title>Depth-based differentiation of microbial function through sediment-hosted aquifers and enrichment of novel symbionts in the deep terrestrial subsurface.</title>
        <authorList>
            <person name="Probst A.J."/>
            <person name="Ladd B."/>
            <person name="Jarett J.K."/>
            <person name="Geller-Mcgrath D.E."/>
            <person name="Sieber C.M.K."/>
            <person name="Emerson J.B."/>
            <person name="Anantharaman K."/>
            <person name="Thomas B.C."/>
            <person name="Malmstrom R."/>
            <person name="Stieglmeier M."/>
            <person name="Klingl A."/>
            <person name="Woyke T."/>
            <person name="Ryan C.M."/>
            <person name="Banfield J.F."/>
        </authorList>
    </citation>
    <scope>NUCLEOTIDE SEQUENCE [LARGE SCALE GENOMIC DNA]</scope>
</reference>
<keyword evidence="2" id="KW-0456">Lyase</keyword>
<evidence type="ECO:0000256" key="1">
    <source>
        <dbReference type="ARBA" id="ARBA00009869"/>
    </source>
</evidence>
<gene>
    <name evidence="4" type="ORF">COT02_04510</name>
</gene>
<comment type="similarity">
    <text evidence="1">Belongs to the LeuD family. LeuD type 2 subfamily.</text>
</comment>
<dbReference type="CDD" id="cd01577">
    <property type="entry name" value="IPMI_Swivel"/>
    <property type="match status" value="1"/>
</dbReference>
<dbReference type="PANTHER" id="PTHR43345">
    <property type="entry name" value="3-ISOPROPYLMALATE DEHYDRATASE SMALL SUBUNIT 2-RELATED-RELATED"/>
    <property type="match status" value="1"/>
</dbReference>
<dbReference type="SUPFAM" id="SSF52016">
    <property type="entry name" value="LeuD/IlvD-like"/>
    <property type="match status" value="1"/>
</dbReference>
<evidence type="ECO:0000313" key="5">
    <source>
        <dbReference type="Proteomes" id="UP000230184"/>
    </source>
</evidence>
<dbReference type="InterPro" id="IPR050075">
    <property type="entry name" value="LeuD"/>
</dbReference>
<dbReference type="GO" id="GO:0016836">
    <property type="term" value="F:hydro-lyase activity"/>
    <property type="evidence" value="ECO:0007669"/>
    <property type="project" value="InterPro"/>
</dbReference>
<dbReference type="InterPro" id="IPR000573">
    <property type="entry name" value="AconitaseA/IPMdHydase_ssu_swvl"/>
</dbReference>
<dbReference type="AlphaFoldDB" id="A0A2M6YT67"/>